<dbReference type="PANTHER" id="PTHR30349:SF64">
    <property type="entry name" value="PROPHAGE INTEGRASE INTD-RELATED"/>
    <property type="match status" value="1"/>
</dbReference>
<dbReference type="InterPro" id="IPR011010">
    <property type="entry name" value="DNA_brk_join_enz"/>
</dbReference>
<dbReference type="GO" id="GO:0015074">
    <property type="term" value="P:DNA integration"/>
    <property type="evidence" value="ECO:0007669"/>
    <property type="project" value="InterPro"/>
</dbReference>
<evidence type="ECO:0000313" key="3">
    <source>
        <dbReference type="EMBL" id="PJR04869.1"/>
    </source>
</evidence>
<dbReference type="Gene3D" id="1.10.443.10">
    <property type="entry name" value="Intergrase catalytic core"/>
    <property type="match status" value="1"/>
</dbReference>
<organism evidence="3 4">
    <name type="scientific">Avrilella dinanensis</name>
    <dbReference type="NCBI Taxonomy" id="2008672"/>
    <lineage>
        <taxon>Bacteria</taxon>
        <taxon>Pseudomonadati</taxon>
        <taxon>Bacteroidota</taxon>
        <taxon>Flavobacteriia</taxon>
        <taxon>Flavobacteriales</taxon>
        <taxon>Flavobacteriaceae</taxon>
        <taxon>Avrilella</taxon>
    </lineage>
</organism>
<evidence type="ECO:0000313" key="4">
    <source>
        <dbReference type="Proteomes" id="UP000231960"/>
    </source>
</evidence>
<dbReference type="EMBL" id="NIPO01000001">
    <property type="protein sequence ID" value="PJR04869.1"/>
    <property type="molecule type" value="Genomic_DNA"/>
</dbReference>
<name>A0A2M9R7M8_9FLAO</name>
<dbReference type="PANTHER" id="PTHR30349">
    <property type="entry name" value="PHAGE INTEGRASE-RELATED"/>
    <property type="match status" value="1"/>
</dbReference>
<dbReference type="GO" id="GO:0006310">
    <property type="term" value="P:DNA recombination"/>
    <property type="evidence" value="ECO:0007669"/>
    <property type="project" value="UniProtKB-KW"/>
</dbReference>
<proteinExistence type="predicted"/>
<dbReference type="SUPFAM" id="SSF56349">
    <property type="entry name" value="DNA breaking-rejoining enzymes"/>
    <property type="match status" value="1"/>
</dbReference>
<dbReference type="GO" id="GO:0003677">
    <property type="term" value="F:DNA binding"/>
    <property type="evidence" value="ECO:0007669"/>
    <property type="project" value="InterPro"/>
</dbReference>
<dbReference type="RefSeq" id="WP_100678428.1">
    <property type="nucleotide sequence ID" value="NZ_NIPO01000001.1"/>
</dbReference>
<sequence>MKHLERLKKLVNMAITMDWLEKDPFAKYRLHFDKVERGHLSKEELAVLEKKNFSIERLQSVLDMFLFSCYKGLAYIDISKLSCEHICKGIDGKDWLMIKREKTNTLVKVPLLSQAVQLISKYKNHSAAVANETLFLMITNQRMNGYLKEIAEICKIKKNLTFHLARHTFATTVTLSNGVPIESVSKMLGHTSIRTTQIYAKVVEQKLSEDMQNLKLKIASSQR</sequence>
<reference evidence="3 4" key="1">
    <citation type="submission" date="2017-06" db="EMBL/GenBank/DDBJ databases">
        <title>Description of Avrilella dinanensis gen. nov. sp. nov.</title>
        <authorList>
            <person name="Leyer C."/>
            <person name="Sassi M."/>
            <person name="Minet J."/>
            <person name="Kayal S."/>
            <person name="Cattoir V."/>
        </authorList>
    </citation>
    <scope>NUCLEOTIDE SEQUENCE [LARGE SCALE GENOMIC DNA]</scope>
    <source>
        <strain evidence="3 4">UR159</strain>
    </source>
</reference>
<dbReference type="OrthoDB" id="1098628at2"/>
<comment type="caution">
    <text evidence="3">The sequence shown here is derived from an EMBL/GenBank/DDBJ whole genome shotgun (WGS) entry which is preliminary data.</text>
</comment>
<keyword evidence="1" id="KW-0233">DNA recombination</keyword>
<accession>A0A2M9R7M8</accession>
<dbReference type="PROSITE" id="PS51898">
    <property type="entry name" value="TYR_RECOMBINASE"/>
    <property type="match status" value="1"/>
</dbReference>
<gene>
    <name evidence="3" type="ORF">CDL10_10190</name>
</gene>
<dbReference type="Pfam" id="PF00589">
    <property type="entry name" value="Phage_integrase"/>
    <property type="match status" value="1"/>
</dbReference>
<evidence type="ECO:0000256" key="1">
    <source>
        <dbReference type="ARBA" id="ARBA00023172"/>
    </source>
</evidence>
<protein>
    <recommendedName>
        <fullName evidence="2">Tyr recombinase domain-containing protein</fullName>
    </recommendedName>
</protein>
<dbReference type="Proteomes" id="UP000231960">
    <property type="component" value="Unassembled WGS sequence"/>
</dbReference>
<feature type="domain" description="Tyr recombinase" evidence="2">
    <location>
        <begin position="35"/>
        <end position="212"/>
    </location>
</feature>
<dbReference type="AlphaFoldDB" id="A0A2M9R7M8"/>
<keyword evidence="4" id="KW-1185">Reference proteome</keyword>
<dbReference type="CDD" id="cd01185">
    <property type="entry name" value="INTN1_C_like"/>
    <property type="match status" value="1"/>
</dbReference>
<dbReference type="InterPro" id="IPR050090">
    <property type="entry name" value="Tyrosine_recombinase_XerCD"/>
</dbReference>
<dbReference type="InterPro" id="IPR013762">
    <property type="entry name" value="Integrase-like_cat_sf"/>
</dbReference>
<dbReference type="InterPro" id="IPR002104">
    <property type="entry name" value="Integrase_catalytic"/>
</dbReference>
<evidence type="ECO:0000259" key="2">
    <source>
        <dbReference type="PROSITE" id="PS51898"/>
    </source>
</evidence>